<organism evidence="1 2">
    <name type="scientific">Nocardia pseudobrasiliensis</name>
    <dbReference type="NCBI Taxonomy" id="45979"/>
    <lineage>
        <taxon>Bacteria</taxon>
        <taxon>Bacillati</taxon>
        <taxon>Actinomycetota</taxon>
        <taxon>Actinomycetes</taxon>
        <taxon>Mycobacteriales</taxon>
        <taxon>Nocardiaceae</taxon>
        <taxon>Nocardia</taxon>
    </lineage>
</organism>
<gene>
    <name evidence="1" type="ORF">DFR76_114201</name>
</gene>
<sequence>MTSFDDLLSQVPIGQIAGKLGVDEATAKDVVNKALPVLLGGLQAKTSNSDQEQRLQGLVDQHQDENLLAGGVDIDQVDTRAGSQIVDDVFGSDKNTVINALGATGGSGGNDLIAKVLPILAPIVLAYLGKQVLGKEGGDASQGQSGTAGNGPLADILGGLLGGASKNGGLGGALSDALGKNAGSVLGNVLGGLLGGKR</sequence>
<evidence type="ECO:0000313" key="1">
    <source>
        <dbReference type="EMBL" id="RDI61471.1"/>
    </source>
</evidence>
<evidence type="ECO:0000313" key="2">
    <source>
        <dbReference type="Proteomes" id="UP000254869"/>
    </source>
</evidence>
<dbReference type="Proteomes" id="UP000254869">
    <property type="component" value="Unassembled WGS sequence"/>
</dbReference>
<dbReference type="EMBL" id="QQBC01000014">
    <property type="protein sequence ID" value="RDI61471.1"/>
    <property type="molecule type" value="Genomic_DNA"/>
</dbReference>
<comment type="caution">
    <text evidence="1">The sequence shown here is derived from an EMBL/GenBank/DDBJ whole genome shotgun (WGS) entry which is preliminary data.</text>
</comment>
<dbReference type="Pfam" id="PF06078">
    <property type="entry name" value="DUF937"/>
    <property type="match status" value="1"/>
</dbReference>
<proteinExistence type="predicted"/>
<accession>A0A370HU49</accession>
<protein>
    <submittedName>
        <fullName evidence="1">Uncharacterized protein DUF937</fullName>
    </submittedName>
</protein>
<name>A0A370HU49_9NOCA</name>
<dbReference type="AlphaFoldDB" id="A0A370HU49"/>
<keyword evidence="2" id="KW-1185">Reference proteome</keyword>
<dbReference type="RefSeq" id="WP_068006960.1">
    <property type="nucleotide sequence ID" value="NZ_QQBC01000014.1"/>
</dbReference>
<dbReference type="STRING" id="1210086.GCA_001613105_07087"/>
<dbReference type="InterPro" id="IPR009282">
    <property type="entry name" value="DUF937"/>
</dbReference>
<reference evidence="1 2" key="1">
    <citation type="submission" date="2018-07" db="EMBL/GenBank/DDBJ databases">
        <title>Genomic Encyclopedia of Type Strains, Phase IV (KMG-IV): sequencing the most valuable type-strain genomes for metagenomic binning, comparative biology and taxonomic classification.</title>
        <authorList>
            <person name="Goeker M."/>
        </authorList>
    </citation>
    <scope>NUCLEOTIDE SEQUENCE [LARGE SCALE GENOMIC DNA]</scope>
    <source>
        <strain evidence="1 2">DSM 44290</strain>
    </source>
</reference>